<proteinExistence type="predicted"/>
<evidence type="ECO:0000256" key="1">
    <source>
        <dbReference type="SAM" id="MobiDB-lite"/>
    </source>
</evidence>
<name>A0A822WW98_9ENTR</name>
<dbReference type="EMBL" id="FJYW01000005">
    <property type="protein sequence ID" value="CZX55865.1"/>
    <property type="molecule type" value="Genomic_DNA"/>
</dbReference>
<reference evidence="2 3" key="1">
    <citation type="submission" date="2016-03" db="EMBL/GenBank/DDBJ databases">
        <authorList>
            <consortium name="Pathogen Informatics"/>
        </authorList>
    </citation>
    <scope>NUCLEOTIDE SEQUENCE [LARGE SCALE GENOMIC DNA]</scope>
    <source>
        <strain evidence="3">e1424</strain>
    </source>
</reference>
<gene>
    <name evidence="2" type="ORF">SAMEA2273352_02791</name>
</gene>
<evidence type="ECO:0000313" key="3">
    <source>
        <dbReference type="Proteomes" id="UP000076205"/>
    </source>
</evidence>
<organism evidence="2 3">
    <name type="scientific">Enterobacter hormaechei</name>
    <dbReference type="NCBI Taxonomy" id="158836"/>
    <lineage>
        <taxon>Bacteria</taxon>
        <taxon>Pseudomonadati</taxon>
        <taxon>Pseudomonadota</taxon>
        <taxon>Gammaproteobacteria</taxon>
        <taxon>Enterobacterales</taxon>
        <taxon>Enterobacteriaceae</taxon>
        <taxon>Enterobacter</taxon>
        <taxon>Enterobacter cloacae complex</taxon>
    </lineage>
</organism>
<accession>A0A822WW98</accession>
<feature type="compositionally biased region" description="Low complexity" evidence="1">
    <location>
        <begin position="109"/>
        <end position="119"/>
    </location>
</feature>
<dbReference type="AlphaFoldDB" id="A0A822WW98"/>
<protein>
    <submittedName>
        <fullName evidence="2">Uncharacterized protein</fullName>
    </submittedName>
</protein>
<feature type="region of interest" description="Disordered" evidence="1">
    <location>
        <begin position="96"/>
        <end position="125"/>
    </location>
</feature>
<comment type="caution">
    <text evidence="2">The sequence shown here is derived from an EMBL/GenBank/DDBJ whole genome shotgun (WGS) entry which is preliminary data.</text>
</comment>
<dbReference type="Proteomes" id="UP000076205">
    <property type="component" value="Unassembled WGS sequence"/>
</dbReference>
<evidence type="ECO:0000313" key="2">
    <source>
        <dbReference type="EMBL" id="CZX55865.1"/>
    </source>
</evidence>
<sequence length="197" mass="22712">MTTNDDQFVRVPMWILKISHVNGHKFTDGSKNLYCYLRGFDRAFPSYAKIGDVFGITPRAAEERVKKLLEMGLIIKDPRPGTSNLYQVLEIPREESPELQPTPLEVHESAPAPTPASEPVKTAEEKPDDDVIIDSVCELLSKPDSLRQQNRGDTFINYARRVMQSNHKKLPSRFEDKLEMRFENRYPHFYGRFGIPF</sequence>
<dbReference type="RefSeq" id="WP_233465200.1">
    <property type="nucleotide sequence ID" value="NZ_CAXWYH010000005.1"/>
</dbReference>